<dbReference type="RefSeq" id="WP_085816106.1">
    <property type="nucleotide sequence ID" value="NZ_FWFU01000001.1"/>
</dbReference>
<accession>A0A1X6YAR1</accession>
<sequence>MADANRRGLADLATTYWSDKGPSRLPFHGYAFVYEALFSNWREKKLNILELGLARTNADFRGRSEIRSESMSPSVQMWLDYFPNAHVTGFDLSDFSTAQNERFTFVQGDLGREEDLQKLNVKGQQFDIIIDDGSHATVHQMLTFKELFPLVRDDGFFIIEDLSSQPQEIEQANPATHTMADLLAEYLRLGYFPDCDPVSADAFNAFRDEINCVMLLPYQLVSGKPTQLAVIHKKSGSRFSDYRAKIRFFRAQPTEDDVPSLLKLEAIDPACAYSKSELARVAQQKGDLQQAVSLAREASALEPDDLDLAILLARLLAESGEYEEVTTLALEQMTIEPKALEMARNVIPALIDGGTLNAAEIIIDRMEQIDPKSSHGFYLRGRCHEAQGNFAEASERYQLACERLPAKLPYFEAYARAAGKAAARGDIPAQTVTDTLERLSQTNAAKARTHLIVAQTNAKIGQTEAATHAARRVLNIDPENTKAHQLLSYPPGAPDEPSDRGGLLSRLGKKITGK</sequence>
<dbReference type="EC" id="2.1.1.238" evidence="2"/>
<dbReference type="SUPFAM" id="SSF53335">
    <property type="entry name" value="S-adenosyl-L-methionine-dependent methyltransferases"/>
    <property type="match status" value="1"/>
</dbReference>
<reference evidence="2 3" key="1">
    <citation type="submission" date="2017-03" db="EMBL/GenBank/DDBJ databases">
        <authorList>
            <person name="Afonso C.L."/>
            <person name="Miller P.J."/>
            <person name="Scott M.A."/>
            <person name="Spackman E."/>
            <person name="Goraichik I."/>
            <person name="Dimitrov K.M."/>
            <person name="Suarez D.L."/>
            <person name="Swayne D.E."/>
        </authorList>
    </citation>
    <scope>NUCLEOTIDE SEQUENCE [LARGE SCALE GENOMIC DNA]</scope>
    <source>
        <strain evidence="2 3">CECT 8110</strain>
    </source>
</reference>
<dbReference type="Proteomes" id="UP000193207">
    <property type="component" value="Unassembled WGS sequence"/>
</dbReference>
<evidence type="ECO:0000256" key="1">
    <source>
        <dbReference type="SAM" id="MobiDB-lite"/>
    </source>
</evidence>
<keyword evidence="2" id="KW-0489">Methyltransferase</keyword>
<dbReference type="EMBL" id="FWFU01000001">
    <property type="protein sequence ID" value="SLN15965.1"/>
    <property type="molecule type" value="Genomic_DNA"/>
</dbReference>
<dbReference type="Gene3D" id="3.40.50.150">
    <property type="entry name" value="Vaccinia Virus protein VP39"/>
    <property type="match status" value="1"/>
</dbReference>
<dbReference type="SMART" id="SM00028">
    <property type="entry name" value="TPR"/>
    <property type="match status" value="3"/>
</dbReference>
<gene>
    <name evidence="2" type="primary">mycE</name>
    <name evidence="2" type="ORF">ROH8110_00402</name>
</gene>
<protein>
    <submittedName>
        <fullName evidence="2">Mycinamicin VI 2''-O-methyltransferase</fullName>
        <ecNumber evidence="2">2.1.1.238</ecNumber>
    </submittedName>
</protein>
<name>A0A1X6YAR1_9RHOB</name>
<organism evidence="2 3">
    <name type="scientific">Roseovarius halotolerans</name>
    <dbReference type="NCBI Taxonomy" id="505353"/>
    <lineage>
        <taxon>Bacteria</taxon>
        <taxon>Pseudomonadati</taxon>
        <taxon>Pseudomonadota</taxon>
        <taxon>Alphaproteobacteria</taxon>
        <taxon>Rhodobacterales</taxon>
        <taxon>Roseobacteraceae</taxon>
        <taxon>Roseovarius</taxon>
    </lineage>
</organism>
<feature type="region of interest" description="Disordered" evidence="1">
    <location>
        <begin position="487"/>
        <end position="514"/>
    </location>
</feature>
<dbReference type="InterPro" id="IPR011990">
    <property type="entry name" value="TPR-like_helical_dom_sf"/>
</dbReference>
<evidence type="ECO:0000313" key="2">
    <source>
        <dbReference type="EMBL" id="SLN15965.1"/>
    </source>
</evidence>
<dbReference type="AlphaFoldDB" id="A0A1X6YAR1"/>
<proteinExistence type="predicted"/>
<dbReference type="GO" id="GO:0032259">
    <property type="term" value="P:methylation"/>
    <property type="evidence" value="ECO:0007669"/>
    <property type="project" value="UniProtKB-KW"/>
</dbReference>
<evidence type="ECO:0000313" key="3">
    <source>
        <dbReference type="Proteomes" id="UP000193207"/>
    </source>
</evidence>
<keyword evidence="3" id="KW-1185">Reference proteome</keyword>
<dbReference type="Gene3D" id="1.25.40.10">
    <property type="entry name" value="Tetratricopeptide repeat domain"/>
    <property type="match status" value="1"/>
</dbReference>
<dbReference type="Pfam" id="PF14559">
    <property type="entry name" value="TPR_19"/>
    <property type="match status" value="1"/>
</dbReference>
<dbReference type="SUPFAM" id="SSF48452">
    <property type="entry name" value="TPR-like"/>
    <property type="match status" value="1"/>
</dbReference>
<dbReference type="InterPro" id="IPR019734">
    <property type="entry name" value="TPR_rpt"/>
</dbReference>
<dbReference type="InterPro" id="IPR029063">
    <property type="entry name" value="SAM-dependent_MTases_sf"/>
</dbReference>
<dbReference type="GO" id="GO:0102302">
    <property type="term" value="F:mycinamicin VI 2''-O-methyltransferase activity"/>
    <property type="evidence" value="ECO:0007669"/>
    <property type="project" value="UniProtKB-EC"/>
</dbReference>
<keyword evidence="2" id="KW-0808">Transferase</keyword>